<reference evidence="3 4" key="1">
    <citation type="submission" date="2019-02" db="EMBL/GenBank/DDBJ databases">
        <title>Kribbella capetownensis sp. nov. and Kribbella speibonae sp. nov., isolated from soil.</title>
        <authorList>
            <person name="Curtis S.M."/>
            <person name="Norton I."/>
            <person name="Everest G.J."/>
            <person name="Meyers P.R."/>
        </authorList>
    </citation>
    <scope>NUCLEOTIDE SEQUENCE [LARGE SCALE GENOMIC DNA]</scope>
    <source>
        <strain evidence="3 4">DSM 27082</strain>
    </source>
</reference>
<feature type="transmembrane region" description="Helical" evidence="2">
    <location>
        <begin position="46"/>
        <end position="65"/>
    </location>
</feature>
<keyword evidence="2" id="KW-1133">Transmembrane helix</keyword>
<gene>
    <name evidence="3" type="ORF">E0H50_08660</name>
</gene>
<dbReference type="RefSeq" id="WP_131286113.1">
    <property type="nucleotide sequence ID" value="NZ_SJKA01000003.1"/>
</dbReference>
<feature type="compositionally biased region" description="Low complexity" evidence="1">
    <location>
        <begin position="158"/>
        <end position="211"/>
    </location>
</feature>
<keyword evidence="2" id="KW-0812">Transmembrane</keyword>
<organism evidence="3 4">
    <name type="scientific">Kribbella sindirgiensis</name>
    <dbReference type="NCBI Taxonomy" id="1124744"/>
    <lineage>
        <taxon>Bacteria</taxon>
        <taxon>Bacillati</taxon>
        <taxon>Actinomycetota</taxon>
        <taxon>Actinomycetes</taxon>
        <taxon>Propionibacteriales</taxon>
        <taxon>Kribbellaceae</taxon>
        <taxon>Kribbella</taxon>
    </lineage>
</organism>
<dbReference type="OrthoDB" id="3831404at2"/>
<feature type="transmembrane region" description="Helical" evidence="2">
    <location>
        <begin position="72"/>
        <end position="92"/>
    </location>
</feature>
<protein>
    <submittedName>
        <fullName evidence="3">Uncharacterized protein</fullName>
    </submittedName>
</protein>
<dbReference type="AlphaFoldDB" id="A0A4R0IW06"/>
<dbReference type="Proteomes" id="UP000292695">
    <property type="component" value="Unassembled WGS sequence"/>
</dbReference>
<accession>A0A4R0IW06</accession>
<evidence type="ECO:0000313" key="3">
    <source>
        <dbReference type="EMBL" id="TCC36764.1"/>
    </source>
</evidence>
<keyword evidence="4" id="KW-1185">Reference proteome</keyword>
<name>A0A4R0IW06_9ACTN</name>
<feature type="transmembrane region" description="Helical" evidence="2">
    <location>
        <begin position="112"/>
        <end position="133"/>
    </location>
</feature>
<sequence length="211" mass="22691">MTKPLPALGLVIGVIVTYVAVGTSSYATPRLIRRLQTFREDLGDSLPWLALLVVIAVVLGLLMMAPAIGAGVTTGSGLLLTAVGVATMVLPMRQSFDLMKLFEFPGAPRFGASYFLFDGSMILLGIPLLLVGIRRWGQEAKLAKLPQPPGLGQGGSGYQSTYPQQTQQWGGYPGQQPYQPPQTHSQPPQTHSQPQDRPQSGQPPQYPGQQQ</sequence>
<feature type="region of interest" description="Disordered" evidence="1">
    <location>
        <begin position="146"/>
        <end position="211"/>
    </location>
</feature>
<keyword evidence="2" id="KW-0472">Membrane</keyword>
<proteinExistence type="predicted"/>
<evidence type="ECO:0000256" key="1">
    <source>
        <dbReference type="SAM" id="MobiDB-lite"/>
    </source>
</evidence>
<feature type="transmembrane region" description="Helical" evidence="2">
    <location>
        <begin position="7"/>
        <end position="26"/>
    </location>
</feature>
<dbReference type="EMBL" id="SJKA01000003">
    <property type="protein sequence ID" value="TCC36764.1"/>
    <property type="molecule type" value="Genomic_DNA"/>
</dbReference>
<comment type="caution">
    <text evidence="3">The sequence shown here is derived from an EMBL/GenBank/DDBJ whole genome shotgun (WGS) entry which is preliminary data.</text>
</comment>
<evidence type="ECO:0000313" key="4">
    <source>
        <dbReference type="Proteomes" id="UP000292695"/>
    </source>
</evidence>
<evidence type="ECO:0000256" key="2">
    <source>
        <dbReference type="SAM" id="Phobius"/>
    </source>
</evidence>